<dbReference type="Proteomes" id="UP000596742">
    <property type="component" value="Unassembled WGS sequence"/>
</dbReference>
<accession>A0A8B6GK50</accession>
<keyword evidence="1" id="KW-0472">Membrane</keyword>
<dbReference type="AlphaFoldDB" id="A0A8B6GK50"/>
<dbReference type="OrthoDB" id="10612832at2759"/>
<proteinExistence type="predicted"/>
<dbReference type="Gene3D" id="2.70.170.10">
    <property type="entry name" value="Neurotransmitter-gated ion-channel ligand-binding domain"/>
    <property type="match status" value="1"/>
</dbReference>
<keyword evidence="1" id="KW-1133">Transmembrane helix</keyword>
<gene>
    <name evidence="3" type="ORF">MGAL_10B090822</name>
</gene>
<dbReference type="GO" id="GO:0005230">
    <property type="term" value="F:extracellular ligand-gated monoatomic ion channel activity"/>
    <property type="evidence" value="ECO:0007669"/>
    <property type="project" value="InterPro"/>
</dbReference>
<reference evidence="3" key="1">
    <citation type="submission" date="2018-11" db="EMBL/GenBank/DDBJ databases">
        <authorList>
            <person name="Alioto T."/>
            <person name="Alioto T."/>
        </authorList>
    </citation>
    <scope>NUCLEOTIDE SEQUENCE</scope>
</reference>
<keyword evidence="1" id="KW-0812">Transmembrane</keyword>
<organism evidence="3 4">
    <name type="scientific">Mytilus galloprovincialis</name>
    <name type="common">Mediterranean mussel</name>
    <dbReference type="NCBI Taxonomy" id="29158"/>
    <lineage>
        <taxon>Eukaryota</taxon>
        <taxon>Metazoa</taxon>
        <taxon>Spiralia</taxon>
        <taxon>Lophotrochozoa</taxon>
        <taxon>Mollusca</taxon>
        <taxon>Bivalvia</taxon>
        <taxon>Autobranchia</taxon>
        <taxon>Pteriomorphia</taxon>
        <taxon>Mytilida</taxon>
        <taxon>Mytiloidea</taxon>
        <taxon>Mytilidae</taxon>
        <taxon>Mytilinae</taxon>
        <taxon>Mytilus</taxon>
    </lineage>
</organism>
<protein>
    <recommendedName>
        <fullName evidence="2">Neurotransmitter-gated ion-channel ligand-binding domain-containing protein</fullName>
    </recommendedName>
</protein>
<evidence type="ECO:0000256" key="1">
    <source>
        <dbReference type="SAM" id="Phobius"/>
    </source>
</evidence>
<dbReference type="GO" id="GO:0016020">
    <property type="term" value="C:membrane"/>
    <property type="evidence" value="ECO:0007669"/>
    <property type="project" value="InterPro"/>
</dbReference>
<sequence>MSKRHGLILYVIIGICRLGCSSTLNYLTTALINDYEPSVRPVCPGFETTQVTVDMAIRQLISLNEPEQVALFNIWMRLYLCVNSERWISEMLYRQLGIVTTVNRSADSADGTDYVCVNRMLISEMLYRQFMICVNRSADF</sequence>
<evidence type="ECO:0000313" key="4">
    <source>
        <dbReference type="Proteomes" id="UP000596742"/>
    </source>
</evidence>
<dbReference type="Pfam" id="PF02931">
    <property type="entry name" value="Neur_chan_LBD"/>
    <property type="match status" value="1"/>
</dbReference>
<evidence type="ECO:0000259" key="2">
    <source>
        <dbReference type="Pfam" id="PF02931"/>
    </source>
</evidence>
<dbReference type="InterPro" id="IPR036734">
    <property type="entry name" value="Neur_chan_lig-bd_sf"/>
</dbReference>
<comment type="caution">
    <text evidence="3">The sequence shown here is derived from an EMBL/GenBank/DDBJ whole genome shotgun (WGS) entry which is preliminary data.</text>
</comment>
<evidence type="ECO:0000313" key="3">
    <source>
        <dbReference type="EMBL" id="VDI64679.1"/>
    </source>
</evidence>
<dbReference type="SUPFAM" id="SSF63712">
    <property type="entry name" value="Nicotinic receptor ligand binding domain-like"/>
    <property type="match status" value="1"/>
</dbReference>
<dbReference type="EMBL" id="UYJE01008540">
    <property type="protein sequence ID" value="VDI64679.1"/>
    <property type="molecule type" value="Genomic_DNA"/>
</dbReference>
<name>A0A8B6GK50_MYTGA</name>
<keyword evidence="4" id="KW-1185">Reference proteome</keyword>
<feature type="transmembrane region" description="Helical" evidence="1">
    <location>
        <begin position="7"/>
        <end position="27"/>
    </location>
</feature>
<feature type="domain" description="Neurotransmitter-gated ion-channel ligand-binding" evidence="2">
    <location>
        <begin position="27"/>
        <end position="78"/>
    </location>
</feature>
<dbReference type="InterPro" id="IPR006202">
    <property type="entry name" value="Neur_chan_lig-bd"/>
</dbReference>